<dbReference type="PANTHER" id="PTHR48075:SF9">
    <property type="entry name" value="3-HYDROXYBUTYRYL-COA DEHYDROGENASE"/>
    <property type="match status" value="1"/>
</dbReference>
<dbReference type="InterPro" id="IPR013328">
    <property type="entry name" value="6PGD_dom2"/>
</dbReference>
<organism evidence="6 7">
    <name type="scientific">Kibdelosporangium aridum</name>
    <dbReference type="NCBI Taxonomy" id="2030"/>
    <lineage>
        <taxon>Bacteria</taxon>
        <taxon>Bacillati</taxon>
        <taxon>Actinomycetota</taxon>
        <taxon>Actinomycetes</taxon>
        <taxon>Pseudonocardiales</taxon>
        <taxon>Pseudonocardiaceae</taxon>
        <taxon>Kibdelosporangium</taxon>
    </lineage>
</organism>
<feature type="domain" description="3-hydroxyacyl-CoA dehydrogenase NAD binding" evidence="5">
    <location>
        <begin position="414"/>
        <end position="591"/>
    </location>
</feature>
<dbReference type="Gene3D" id="3.40.50.720">
    <property type="entry name" value="NAD(P)-binding Rossmann-like Domain"/>
    <property type="match status" value="2"/>
</dbReference>
<dbReference type="SUPFAM" id="SSF51735">
    <property type="entry name" value="NAD(P)-binding Rossmann-fold domains"/>
    <property type="match status" value="2"/>
</dbReference>
<dbReference type="Pfam" id="PF00725">
    <property type="entry name" value="3HCDH"/>
    <property type="match status" value="2"/>
</dbReference>
<dbReference type="InterPro" id="IPR006108">
    <property type="entry name" value="3HC_DH_C"/>
</dbReference>
<evidence type="ECO:0000313" key="7">
    <source>
        <dbReference type="Proteomes" id="UP000287547"/>
    </source>
</evidence>
<dbReference type="OrthoDB" id="3229174at2"/>
<dbReference type="PANTHER" id="PTHR48075">
    <property type="entry name" value="3-HYDROXYACYL-COA DEHYDROGENASE FAMILY PROTEIN"/>
    <property type="match status" value="1"/>
</dbReference>
<dbReference type="InterPro" id="IPR036291">
    <property type="entry name" value="NAD(P)-bd_dom_sf"/>
</dbReference>
<dbReference type="InterPro" id="IPR008927">
    <property type="entry name" value="6-PGluconate_DH-like_C_sf"/>
</dbReference>
<gene>
    <name evidence="6" type="ORF">DMH04_24730</name>
</gene>
<dbReference type="Proteomes" id="UP000287547">
    <property type="component" value="Unassembled WGS sequence"/>
</dbReference>
<dbReference type="GO" id="GO:0070403">
    <property type="term" value="F:NAD+ binding"/>
    <property type="evidence" value="ECO:0007669"/>
    <property type="project" value="InterPro"/>
</dbReference>
<protein>
    <submittedName>
        <fullName evidence="6">3-hydroxybutyryl-CoA dehydrogenase</fullName>
    </submittedName>
</protein>
<dbReference type="Gene3D" id="1.10.1040.10">
    <property type="entry name" value="N-(1-d-carboxylethyl)-l-norvaline Dehydrogenase, domain 2"/>
    <property type="match status" value="2"/>
</dbReference>
<dbReference type="GO" id="GO:0006635">
    <property type="term" value="P:fatty acid beta-oxidation"/>
    <property type="evidence" value="ECO:0007669"/>
    <property type="project" value="TreeGrafter"/>
</dbReference>
<dbReference type="SUPFAM" id="SSF48179">
    <property type="entry name" value="6-phosphogluconate dehydrogenase C-terminal domain-like"/>
    <property type="match status" value="2"/>
</dbReference>
<proteinExistence type="inferred from homology"/>
<dbReference type="InterPro" id="IPR006176">
    <property type="entry name" value="3-OHacyl-CoA_DH_NAD-bd"/>
</dbReference>
<dbReference type="GO" id="GO:0008691">
    <property type="term" value="F:3-hydroxybutyryl-CoA dehydrogenase activity"/>
    <property type="evidence" value="ECO:0007669"/>
    <property type="project" value="TreeGrafter"/>
</dbReference>
<comment type="caution">
    <text evidence="6">The sequence shown here is derived from an EMBL/GenBank/DDBJ whole genome shotgun (WGS) entry which is preliminary data.</text>
</comment>
<evidence type="ECO:0000259" key="5">
    <source>
        <dbReference type="Pfam" id="PF02737"/>
    </source>
</evidence>
<evidence type="ECO:0000256" key="2">
    <source>
        <dbReference type="ARBA" id="ARBA00009463"/>
    </source>
</evidence>
<evidence type="ECO:0000256" key="1">
    <source>
        <dbReference type="ARBA" id="ARBA00005086"/>
    </source>
</evidence>
<dbReference type="Pfam" id="PF02737">
    <property type="entry name" value="3HCDH_N"/>
    <property type="match status" value="2"/>
</dbReference>
<name>A0A428Z6J5_KIBAR</name>
<feature type="domain" description="3-hydroxyacyl-CoA dehydrogenase C-terminal" evidence="4">
    <location>
        <begin position="594"/>
        <end position="690"/>
    </location>
</feature>
<dbReference type="AlphaFoldDB" id="A0A428Z6J5"/>
<feature type="domain" description="3-hydroxyacyl-CoA dehydrogenase C-terminal" evidence="4">
    <location>
        <begin position="287"/>
        <end position="383"/>
    </location>
</feature>
<evidence type="ECO:0000259" key="4">
    <source>
        <dbReference type="Pfam" id="PF00725"/>
    </source>
</evidence>
<sequence>MGALLGDLLRVTYPFVSERHTSHRACPPLQHGVSTFRAHRNSHALRVRAISLCRNGRHTVPQWWTRASFSILRRSSRNFAGLPGHRGYPTVRTRPWRFPVSREFRQVGVVGLGIQGAGVAEVFARAGFAVVGVEVDPESLEHGRGLIEHSTERAVAGGKLTEDERTALLGRISYTTRLADVSECDIVIEAVTEQFELKATVFAELDRITRPETILATNTSSLSVTEIGVHTGRPERVVGTHFFNPAPVLKLVEVVRTVVTEPAVITDVTALIEQVGKTALVIGDRAGFLSNSLLFSYLNHAVRMYEQKYASREDLDAAMRYGCGYPMGPLALLDLIGLDIASEILDTMYKQSRDRLHAPAPLLKQMITAGLLGRKSGRGFYTYQEPGSPVVVPDAKTPKRSTEDGVTPRDVARVGVVGTGTMATGIAEVFAKKGFDVVLRARSEDKANAAVAKVRKSLDRAVAKGRLSEEDRDKVLAKIVPAVEFEELADCDLVIEAVAEDLSVKRAVFGALDEVCKPGTVLATTTSSLPVIECAAATSRPADVIGLHFFNPAQVMKLVEVVDTIATSADVVATAHAICEKVGKHPVHCGDRAGFIVNALLFPYLNDAVKLVEAHYASAEEVDNAMKTACSLPMGPFELLDVVGLDVSLAIERTLYNEFREPGFAPAPLLEHLVTAGRLGRKTGKGFRDYT</sequence>
<accession>A0A428Z6J5</accession>
<comment type="similarity">
    <text evidence="2">Belongs to the 3-hydroxyacyl-CoA dehydrogenase family.</text>
</comment>
<dbReference type="NCBIfam" id="NF005875">
    <property type="entry name" value="PRK07819.1"/>
    <property type="match status" value="2"/>
</dbReference>
<comment type="pathway">
    <text evidence="1">Lipid metabolism; butanoate metabolism.</text>
</comment>
<reference evidence="6 7" key="1">
    <citation type="submission" date="2018-05" db="EMBL/GenBank/DDBJ databases">
        <title>Evolution of GPA BGCs.</title>
        <authorList>
            <person name="Waglechner N."/>
            <person name="Wright G.D."/>
        </authorList>
    </citation>
    <scope>NUCLEOTIDE SEQUENCE [LARGE SCALE GENOMIC DNA]</scope>
    <source>
        <strain evidence="6 7">A82846</strain>
    </source>
</reference>
<dbReference type="EMBL" id="QHKI01000021">
    <property type="protein sequence ID" value="RSM82816.1"/>
    <property type="molecule type" value="Genomic_DNA"/>
</dbReference>
<evidence type="ECO:0000313" key="6">
    <source>
        <dbReference type="EMBL" id="RSM82816.1"/>
    </source>
</evidence>
<feature type="domain" description="3-hydroxyacyl-CoA dehydrogenase NAD binding" evidence="5">
    <location>
        <begin position="106"/>
        <end position="284"/>
    </location>
</feature>
<dbReference type="FunFam" id="3.40.50.720:FF:000009">
    <property type="entry name" value="Fatty oxidation complex, alpha subunit"/>
    <property type="match status" value="2"/>
</dbReference>
<evidence type="ECO:0000256" key="3">
    <source>
        <dbReference type="ARBA" id="ARBA00023002"/>
    </source>
</evidence>
<keyword evidence="3" id="KW-0560">Oxidoreductase</keyword>